<dbReference type="CDD" id="cd05471">
    <property type="entry name" value="pepsin_like"/>
    <property type="match status" value="1"/>
</dbReference>
<proteinExistence type="inferred from homology"/>
<evidence type="ECO:0000256" key="3">
    <source>
        <dbReference type="SAM" id="SignalP"/>
    </source>
</evidence>
<dbReference type="GO" id="GO:0000324">
    <property type="term" value="C:fungal-type vacuole"/>
    <property type="evidence" value="ECO:0007669"/>
    <property type="project" value="TreeGrafter"/>
</dbReference>
<sequence length="411" mass="43995">MATIRSLLLLPLFICFSVQLPLSNKPKNLQRRGYDVSQFSASLTRAGNIIDNEKLKYLFPIDIGGSTFNIEVDTGSSDTWIIQTGFECYESYVNAQGFVTSEPASECNFGPTYPPGDEFSPIEGIVQLSCYGESTENTLRCVEGPFGYAAVSVGGLDIPQQVIGAPNLSSFPAQGLAEQSGILGLGFPSLTSAYDTGTGDSVPYSSIVNTMFNVDTFDPPLAKAFSIALSRDASNNGNGGVLTFGGLPDLTDPTINASSTYTTAPWQYVVSQSATDLSFYSIYVDNLVVGDSTVDAGLQIIVDSGANAFEVPDDTADMINSYWSAVNDDGTLDCSATLTVPIGVTIGGTTYYIDPVDLIYEDPETGACYTLVGTTTANYYSISDPLLKNVVAVYDWEDEVLAFYPRPIYES</sequence>
<organism evidence="5 6">
    <name type="scientific">Phialophora macrospora</name>
    <dbReference type="NCBI Taxonomy" id="1851006"/>
    <lineage>
        <taxon>Eukaryota</taxon>
        <taxon>Fungi</taxon>
        <taxon>Dikarya</taxon>
        <taxon>Ascomycota</taxon>
        <taxon>Pezizomycotina</taxon>
        <taxon>Eurotiomycetes</taxon>
        <taxon>Chaetothyriomycetidae</taxon>
        <taxon>Chaetothyriales</taxon>
        <taxon>Herpotrichiellaceae</taxon>
        <taxon>Phialophora</taxon>
    </lineage>
</organism>
<dbReference type="STRING" id="5601.A0A0D2FQ63"/>
<feature type="chain" id="PRO_5002242020" description="Peptidase A1 domain-containing protein" evidence="3">
    <location>
        <begin position="24"/>
        <end position="411"/>
    </location>
</feature>
<dbReference type="InterPro" id="IPR001461">
    <property type="entry name" value="Aspartic_peptidase_A1"/>
</dbReference>
<dbReference type="GO" id="GO:0006508">
    <property type="term" value="P:proteolysis"/>
    <property type="evidence" value="ECO:0007669"/>
    <property type="project" value="InterPro"/>
</dbReference>
<dbReference type="Pfam" id="PF00026">
    <property type="entry name" value="Asp"/>
    <property type="match status" value="1"/>
</dbReference>
<accession>A0A0D2FQ63</accession>
<keyword evidence="3" id="KW-0732">Signal</keyword>
<evidence type="ECO:0000313" key="5">
    <source>
        <dbReference type="EMBL" id="KIW68715.1"/>
    </source>
</evidence>
<dbReference type="PROSITE" id="PS51767">
    <property type="entry name" value="PEPTIDASE_A1"/>
    <property type="match status" value="1"/>
</dbReference>
<dbReference type="InterPro" id="IPR034164">
    <property type="entry name" value="Pepsin-like_dom"/>
</dbReference>
<comment type="similarity">
    <text evidence="1">Belongs to the peptidase A1 family.</text>
</comment>
<dbReference type="PANTHER" id="PTHR47966">
    <property type="entry name" value="BETA-SITE APP-CLEAVING ENZYME, ISOFORM A-RELATED"/>
    <property type="match status" value="1"/>
</dbReference>
<evidence type="ECO:0000256" key="2">
    <source>
        <dbReference type="PIRSR" id="PIRSR601461-1"/>
    </source>
</evidence>
<dbReference type="InterPro" id="IPR033121">
    <property type="entry name" value="PEPTIDASE_A1"/>
</dbReference>
<dbReference type="EMBL" id="KN846958">
    <property type="protein sequence ID" value="KIW68715.1"/>
    <property type="molecule type" value="Genomic_DNA"/>
</dbReference>
<feature type="active site" evidence="2">
    <location>
        <position position="303"/>
    </location>
</feature>
<protein>
    <recommendedName>
        <fullName evidence="4">Peptidase A1 domain-containing protein</fullName>
    </recommendedName>
</protein>
<feature type="active site" evidence="2">
    <location>
        <position position="73"/>
    </location>
</feature>
<reference evidence="5 6" key="1">
    <citation type="submission" date="2015-01" db="EMBL/GenBank/DDBJ databases">
        <title>The Genome Sequence of Capronia semiimmersa CBS27337.</title>
        <authorList>
            <consortium name="The Broad Institute Genomics Platform"/>
            <person name="Cuomo C."/>
            <person name="de Hoog S."/>
            <person name="Gorbushina A."/>
            <person name="Stielow B."/>
            <person name="Teixiera M."/>
            <person name="Abouelleil A."/>
            <person name="Chapman S.B."/>
            <person name="Priest M."/>
            <person name="Young S.K."/>
            <person name="Wortman J."/>
            <person name="Nusbaum C."/>
            <person name="Birren B."/>
        </authorList>
    </citation>
    <scope>NUCLEOTIDE SEQUENCE [LARGE SCALE GENOMIC DNA]</scope>
    <source>
        <strain evidence="5 6">CBS 27337</strain>
    </source>
</reference>
<gene>
    <name evidence="5" type="ORF">PV04_04639</name>
</gene>
<dbReference type="Gene3D" id="2.40.70.10">
    <property type="entry name" value="Acid Proteases"/>
    <property type="match status" value="2"/>
</dbReference>
<evidence type="ECO:0000313" key="6">
    <source>
        <dbReference type="Proteomes" id="UP000054266"/>
    </source>
</evidence>
<dbReference type="GO" id="GO:0004190">
    <property type="term" value="F:aspartic-type endopeptidase activity"/>
    <property type="evidence" value="ECO:0007669"/>
    <property type="project" value="InterPro"/>
</dbReference>
<dbReference type="PRINTS" id="PR00792">
    <property type="entry name" value="PEPSIN"/>
</dbReference>
<dbReference type="HOGENOM" id="CLU_035052_1_0_1"/>
<evidence type="ECO:0000259" key="4">
    <source>
        <dbReference type="PROSITE" id="PS51767"/>
    </source>
</evidence>
<dbReference type="AlphaFoldDB" id="A0A0D2FQ63"/>
<feature type="signal peptide" evidence="3">
    <location>
        <begin position="1"/>
        <end position="23"/>
    </location>
</feature>
<evidence type="ECO:0000256" key="1">
    <source>
        <dbReference type="ARBA" id="ARBA00007447"/>
    </source>
</evidence>
<dbReference type="SUPFAM" id="SSF50630">
    <property type="entry name" value="Acid proteases"/>
    <property type="match status" value="1"/>
</dbReference>
<feature type="domain" description="Peptidase A1" evidence="4">
    <location>
        <begin position="57"/>
        <end position="404"/>
    </location>
</feature>
<keyword evidence="6" id="KW-1185">Reference proteome</keyword>
<dbReference type="Proteomes" id="UP000054266">
    <property type="component" value="Unassembled WGS sequence"/>
</dbReference>
<dbReference type="InterPro" id="IPR021109">
    <property type="entry name" value="Peptidase_aspartic_dom_sf"/>
</dbReference>
<name>A0A0D2FQ63_9EURO</name>
<dbReference type="PANTHER" id="PTHR47966:SF47">
    <property type="entry name" value="ENDOPEPTIDASE, PUTATIVE (AFU_ORTHOLOGUE AFUA_3G01220)-RELATED"/>
    <property type="match status" value="1"/>
</dbReference>